<evidence type="ECO:0000313" key="2">
    <source>
        <dbReference type="Proteomes" id="UP001341840"/>
    </source>
</evidence>
<reference evidence="1 2" key="1">
    <citation type="journal article" date="2023" name="Plants (Basel)">
        <title>Bridging the Gap: Combining Genomics and Transcriptomics Approaches to Understand Stylosanthes scabra, an Orphan Legume from the Brazilian Caatinga.</title>
        <authorList>
            <person name="Ferreira-Neto J.R.C."/>
            <person name="da Silva M.D."/>
            <person name="Binneck E."/>
            <person name="de Melo N.F."/>
            <person name="da Silva R.H."/>
            <person name="de Melo A.L.T.M."/>
            <person name="Pandolfi V."/>
            <person name="Bustamante F.O."/>
            <person name="Brasileiro-Vidal A.C."/>
            <person name="Benko-Iseppon A.M."/>
        </authorList>
    </citation>
    <scope>NUCLEOTIDE SEQUENCE [LARGE SCALE GENOMIC DNA]</scope>
    <source>
        <tissue evidence="1">Leaves</tissue>
    </source>
</reference>
<proteinExistence type="predicted"/>
<evidence type="ECO:0000313" key="1">
    <source>
        <dbReference type="EMBL" id="MED6226827.1"/>
    </source>
</evidence>
<gene>
    <name evidence="1" type="ORF">PIB30_107551</name>
</gene>
<dbReference type="EMBL" id="JASCZI010276483">
    <property type="protein sequence ID" value="MED6226827.1"/>
    <property type="molecule type" value="Genomic_DNA"/>
</dbReference>
<dbReference type="Proteomes" id="UP001341840">
    <property type="component" value="Unassembled WGS sequence"/>
</dbReference>
<name>A0ABU6ZXR5_9FABA</name>
<comment type="caution">
    <text evidence="1">The sequence shown here is derived from an EMBL/GenBank/DDBJ whole genome shotgun (WGS) entry which is preliminary data.</text>
</comment>
<keyword evidence="2" id="KW-1185">Reference proteome</keyword>
<organism evidence="1 2">
    <name type="scientific">Stylosanthes scabra</name>
    <dbReference type="NCBI Taxonomy" id="79078"/>
    <lineage>
        <taxon>Eukaryota</taxon>
        <taxon>Viridiplantae</taxon>
        <taxon>Streptophyta</taxon>
        <taxon>Embryophyta</taxon>
        <taxon>Tracheophyta</taxon>
        <taxon>Spermatophyta</taxon>
        <taxon>Magnoliopsida</taxon>
        <taxon>eudicotyledons</taxon>
        <taxon>Gunneridae</taxon>
        <taxon>Pentapetalae</taxon>
        <taxon>rosids</taxon>
        <taxon>fabids</taxon>
        <taxon>Fabales</taxon>
        <taxon>Fabaceae</taxon>
        <taxon>Papilionoideae</taxon>
        <taxon>50 kb inversion clade</taxon>
        <taxon>dalbergioids sensu lato</taxon>
        <taxon>Dalbergieae</taxon>
        <taxon>Pterocarpus clade</taxon>
        <taxon>Stylosanthes</taxon>
    </lineage>
</organism>
<protein>
    <submittedName>
        <fullName evidence="1">Uncharacterized protein</fullName>
    </submittedName>
</protein>
<feature type="non-terminal residue" evidence="1">
    <location>
        <position position="66"/>
    </location>
</feature>
<sequence>MNPASNRFYTCFFTSAAFSRLMRLSLWATGLLLGSMENLWLEKFGLIPSMLAAVHANKSTFLLRKW</sequence>
<accession>A0ABU6ZXR5</accession>